<sequence>MQIAGTDFIEHNNTSSSTQPHIRQVYKIDPPPDGVFPSEAAAEDVIHKMTLSRRFNVSRQKVERNKNGDIRTKLFACDRSGKPNNNCHLREEDHVRTMRGSKRMGCPIRIKIVAVDENNTEGPWKIVHTRDGSTKHNHPTSLDVRVHVGHRQRSSQQSTAPEVSTVNDFIFYQTAAGVPVSKVYATLLLTDTSSLLIPKDVANVKDAKRRNLLAADTAIEALFRKLTEHGFHFKYEVNEDSGRLKYPDTLKLAQPYMGV</sequence>
<dbReference type="PANTHER" id="PTHR47718:SF17">
    <property type="entry name" value="PROTEIN FAR1-RELATED SEQUENCE 5-LIKE"/>
    <property type="match status" value="1"/>
</dbReference>
<accession>A0A081AD16</accession>
<comment type="caution">
    <text evidence="2">The sequence shown here is derived from an EMBL/GenBank/DDBJ whole genome shotgun (WGS) entry which is preliminary data.</text>
</comment>
<feature type="region of interest" description="Disordered" evidence="1">
    <location>
        <begin position="1"/>
        <end position="20"/>
    </location>
</feature>
<evidence type="ECO:0000313" key="3">
    <source>
        <dbReference type="Proteomes" id="UP000028582"/>
    </source>
</evidence>
<evidence type="ECO:0008006" key="4">
    <source>
        <dbReference type="Google" id="ProtNLM"/>
    </source>
</evidence>
<dbReference type="AlphaFoldDB" id="A0A081AD16"/>
<dbReference type="EMBL" id="ANJA01001506">
    <property type="protein sequence ID" value="ETO76777.1"/>
    <property type="molecule type" value="Genomic_DNA"/>
</dbReference>
<reference evidence="2 3" key="1">
    <citation type="submission" date="2013-11" db="EMBL/GenBank/DDBJ databases">
        <title>The Genome Sequence of Phytophthora parasitica P1976.</title>
        <authorList>
            <consortium name="The Broad Institute Genomics Platform"/>
            <person name="Russ C."/>
            <person name="Tyler B."/>
            <person name="Panabieres F."/>
            <person name="Shan W."/>
            <person name="Tripathy S."/>
            <person name="Grunwald N."/>
            <person name="Machado M."/>
            <person name="Johnson C.S."/>
            <person name="Walker B."/>
            <person name="Young S."/>
            <person name="Zeng Q."/>
            <person name="Gargeya S."/>
            <person name="Fitzgerald M."/>
            <person name="Haas B."/>
            <person name="Abouelleil A."/>
            <person name="Allen A.W."/>
            <person name="Alvarado L."/>
            <person name="Arachchi H.M."/>
            <person name="Berlin A.M."/>
            <person name="Chapman S.B."/>
            <person name="Gainer-Dewar J."/>
            <person name="Goldberg J."/>
            <person name="Griggs A."/>
            <person name="Gujja S."/>
            <person name="Hansen M."/>
            <person name="Howarth C."/>
            <person name="Imamovic A."/>
            <person name="Ireland A."/>
            <person name="Larimer J."/>
            <person name="McCowan C."/>
            <person name="Murphy C."/>
            <person name="Pearson M."/>
            <person name="Poon T.W."/>
            <person name="Priest M."/>
            <person name="Roberts A."/>
            <person name="Saif S."/>
            <person name="Shea T."/>
            <person name="Sisk P."/>
            <person name="Sykes S."/>
            <person name="Wortman J."/>
            <person name="Nusbaum C."/>
            <person name="Birren B."/>
        </authorList>
    </citation>
    <scope>NUCLEOTIDE SEQUENCE [LARGE SCALE GENOMIC DNA]</scope>
    <source>
        <strain evidence="2 3">P1976</strain>
    </source>
</reference>
<organism evidence="2 3">
    <name type="scientific">Phytophthora nicotianae P1976</name>
    <dbReference type="NCBI Taxonomy" id="1317066"/>
    <lineage>
        <taxon>Eukaryota</taxon>
        <taxon>Sar</taxon>
        <taxon>Stramenopiles</taxon>
        <taxon>Oomycota</taxon>
        <taxon>Peronosporomycetes</taxon>
        <taxon>Peronosporales</taxon>
        <taxon>Peronosporaceae</taxon>
        <taxon>Phytophthora</taxon>
    </lineage>
</organism>
<evidence type="ECO:0000313" key="2">
    <source>
        <dbReference type="EMBL" id="ETO76777.1"/>
    </source>
</evidence>
<dbReference type="PANTHER" id="PTHR47718">
    <property type="entry name" value="OS01G0519700 PROTEIN"/>
    <property type="match status" value="1"/>
</dbReference>
<dbReference type="OrthoDB" id="93417at2759"/>
<gene>
    <name evidence="2" type="ORF">F444_07897</name>
</gene>
<evidence type="ECO:0000256" key="1">
    <source>
        <dbReference type="SAM" id="MobiDB-lite"/>
    </source>
</evidence>
<name>A0A081AD16_PHYNI</name>
<protein>
    <recommendedName>
        <fullName evidence="4">FAR1 domain-containing protein</fullName>
    </recommendedName>
</protein>
<proteinExistence type="predicted"/>
<feature type="compositionally biased region" description="Polar residues" evidence="1">
    <location>
        <begin position="11"/>
        <end position="20"/>
    </location>
</feature>
<dbReference type="Proteomes" id="UP000028582">
    <property type="component" value="Unassembled WGS sequence"/>
</dbReference>